<evidence type="ECO:0000256" key="5">
    <source>
        <dbReference type="ARBA" id="ARBA00022692"/>
    </source>
</evidence>
<dbReference type="PANTHER" id="PTHR30026:SF20">
    <property type="entry name" value="OUTER MEMBRANE PROTEIN TOLC"/>
    <property type="match status" value="1"/>
</dbReference>
<evidence type="ECO:0000256" key="7">
    <source>
        <dbReference type="ARBA" id="ARBA00023237"/>
    </source>
</evidence>
<evidence type="ECO:0000256" key="2">
    <source>
        <dbReference type="ARBA" id="ARBA00007613"/>
    </source>
</evidence>
<dbReference type="InterPro" id="IPR051906">
    <property type="entry name" value="TolC-like"/>
</dbReference>
<evidence type="ECO:0000256" key="6">
    <source>
        <dbReference type="ARBA" id="ARBA00023136"/>
    </source>
</evidence>
<comment type="similarity">
    <text evidence="2">Belongs to the outer membrane factor (OMF) (TC 1.B.17) family.</text>
</comment>
<gene>
    <name evidence="9" type="ORF">MAIT1_03855</name>
</gene>
<evidence type="ECO:0000313" key="9">
    <source>
        <dbReference type="EMBL" id="OSM07217.1"/>
    </source>
</evidence>
<dbReference type="PANTHER" id="PTHR30026">
    <property type="entry name" value="OUTER MEMBRANE PROTEIN TOLC"/>
    <property type="match status" value="1"/>
</dbReference>
<dbReference type="GO" id="GO:0015562">
    <property type="term" value="F:efflux transmembrane transporter activity"/>
    <property type="evidence" value="ECO:0007669"/>
    <property type="project" value="InterPro"/>
</dbReference>
<dbReference type="Gene3D" id="1.20.1600.10">
    <property type="entry name" value="Outer membrane efflux proteins (OEP)"/>
    <property type="match status" value="1"/>
</dbReference>
<feature type="coiled-coil region" evidence="8">
    <location>
        <begin position="314"/>
        <end position="373"/>
    </location>
</feature>
<evidence type="ECO:0000256" key="8">
    <source>
        <dbReference type="SAM" id="Coils"/>
    </source>
</evidence>
<dbReference type="InterPro" id="IPR003423">
    <property type="entry name" value="OMP_efflux"/>
</dbReference>
<proteinExistence type="inferred from homology"/>
<dbReference type="NCBIfam" id="TIGR01844">
    <property type="entry name" value="type_I_sec_TolC"/>
    <property type="match status" value="1"/>
</dbReference>
<dbReference type="Pfam" id="PF02321">
    <property type="entry name" value="OEP"/>
    <property type="match status" value="2"/>
</dbReference>
<keyword evidence="4" id="KW-1134">Transmembrane beta strand</keyword>
<name>A0A1Y2K9P3_9PROT</name>
<dbReference type="AlphaFoldDB" id="A0A1Y2K9P3"/>
<keyword evidence="8" id="KW-0175">Coiled coil</keyword>
<dbReference type="EMBL" id="LVJN01000015">
    <property type="protein sequence ID" value="OSM07217.1"/>
    <property type="molecule type" value="Genomic_DNA"/>
</dbReference>
<dbReference type="Proteomes" id="UP000194003">
    <property type="component" value="Unassembled WGS sequence"/>
</dbReference>
<comment type="subcellular location">
    <subcellularLocation>
        <location evidence="1">Cell outer membrane</location>
    </subcellularLocation>
</comment>
<evidence type="ECO:0000256" key="4">
    <source>
        <dbReference type="ARBA" id="ARBA00022452"/>
    </source>
</evidence>
<dbReference type="GO" id="GO:1990281">
    <property type="term" value="C:efflux pump complex"/>
    <property type="evidence" value="ECO:0007669"/>
    <property type="project" value="TreeGrafter"/>
</dbReference>
<dbReference type="STRING" id="1434232.MAIT1_03855"/>
<organism evidence="9 10">
    <name type="scientific">Magnetofaba australis IT-1</name>
    <dbReference type="NCBI Taxonomy" id="1434232"/>
    <lineage>
        <taxon>Bacteria</taxon>
        <taxon>Pseudomonadati</taxon>
        <taxon>Pseudomonadota</taxon>
        <taxon>Magnetococcia</taxon>
        <taxon>Magnetococcales</taxon>
        <taxon>Magnetococcaceae</taxon>
        <taxon>Magnetofaba</taxon>
    </lineage>
</organism>
<keyword evidence="10" id="KW-1185">Reference proteome</keyword>
<keyword evidence="7" id="KW-0998">Cell outer membrane</keyword>
<dbReference type="InterPro" id="IPR010130">
    <property type="entry name" value="T1SS_OMP_TolC"/>
</dbReference>
<evidence type="ECO:0000313" key="10">
    <source>
        <dbReference type="Proteomes" id="UP000194003"/>
    </source>
</evidence>
<keyword evidence="3" id="KW-0813">Transport</keyword>
<dbReference type="SUPFAM" id="SSF56954">
    <property type="entry name" value="Outer membrane efflux proteins (OEP)"/>
    <property type="match status" value="1"/>
</dbReference>
<dbReference type="GO" id="GO:0009279">
    <property type="term" value="C:cell outer membrane"/>
    <property type="evidence" value="ECO:0007669"/>
    <property type="project" value="UniProtKB-SubCell"/>
</dbReference>
<accession>A0A1Y2K9P3</accession>
<reference evidence="9 10" key="1">
    <citation type="journal article" date="2016" name="BMC Genomics">
        <title>Combined genomic and structural analyses of a cultured magnetotactic bacterium reveals its niche adaptation to a dynamic environment.</title>
        <authorList>
            <person name="Araujo A.C."/>
            <person name="Morillo V."/>
            <person name="Cypriano J."/>
            <person name="Teixeira L.C."/>
            <person name="Leao P."/>
            <person name="Lyra S."/>
            <person name="Almeida L.G."/>
            <person name="Bazylinski D.A."/>
            <person name="Vasconcellos A.T."/>
            <person name="Abreu F."/>
            <person name="Lins U."/>
        </authorList>
    </citation>
    <scope>NUCLEOTIDE SEQUENCE [LARGE SCALE GENOMIC DNA]</scope>
    <source>
        <strain evidence="9 10">IT-1</strain>
    </source>
</reference>
<sequence>MQESMASDPAPESMAPAAELDGNAMFLEAARLAMANNPQMRNADYTLESAREAIPTARASLLPTIEGSVAFSHSYAKYGVTRTQSDPTALTLSLTQALFNRQAWISYDQSKPNVAAYEHDHTNTEQAVIMRVAEVYLGYLEAQSVRDLARSNLAVIESNLKATIARFEAGELTRTDVSQARARLASAQADLEKGINGVNVSAALYREVVGQAPPKVMAAPTIGHQMDDANLDQLFEKADIRPDMMAQGERVHVAEKSVDFEKAGHWPTATLSGSLSRTLHAETGGNDLGSYDSHSLTVTVTAPIYEGGATESGVRGARADLEAQRATYDQLKLQARREVEQALLDMRSADAVVASLESALKAARDALAGVRDEFNVGARTALDLLDAQNEAFSAETNLIQARYNAELARFSLLSATGQLTMAELEGR</sequence>
<keyword evidence="5" id="KW-0812">Transmembrane</keyword>
<comment type="caution">
    <text evidence="9">The sequence shown here is derived from an EMBL/GenBank/DDBJ whole genome shotgun (WGS) entry which is preliminary data.</text>
</comment>
<keyword evidence="6" id="KW-0472">Membrane</keyword>
<evidence type="ECO:0000256" key="1">
    <source>
        <dbReference type="ARBA" id="ARBA00004442"/>
    </source>
</evidence>
<evidence type="ECO:0000256" key="3">
    <source>
        <dbReference type="ARBA" id="ARBA00022448"/>
    </source>
</evidence>
<protein>
    <submittedName>
        <fullName evidence="9">Putative TolC family type I secretion outer membrane protein</fullName>
    </submittedName>
</protein>
<dbReference type="GO" id="GO:0015288">
    <property type="term" value="F:porin activity"/>
    <property type="evidence" value="ECO:0007669"/>
    <property type="project" value="TreeGrafter"/>
</dbReference>